<sequence length="312" mass="35739">MDGMSNKLTNASNSPLRYPGGKGKISSFVGNVLSDNGIDGTYVEPFAGGAGVAINLLLADKVRNIIINDLDDGVYSFWKTVLTDPDYILRRIKLVPFDYAKSSERFLPADYARYWANVKKRFDFNHYQDYRQKGFDFFMLNRMNVSGIVKGGPIGGHSQNGRYNISARFNKKTLCHRIERIYQLGDRITLTNLEASHFCSLIADGKYCDTGNSLIFLDPPYYEQGRNLYSSFATDRIHSLIAERLTSESKWKWILTYDEAPQINNLYPPDKVMKYEYEIAYSANKRGRYAEYLFTSPTLRVNSFDNVTLRDL</sequence>
<evidence type="ECO:0000256" key="2">
    <source>
        <dbReference type="ARBA" id="ARBA00011900"/>
    </source>
</evidence>
<dbReference type="Pfam" id="PF02086">
    <property type="entry name" value="MethyltransfD12"/>
    <property type="match status" value="1"/>
</dbReference>
<dbReference type="InterPro" id="IPR029063">
    <property type="entry name" value="SAM-dependent_MTases_sf"/>
</dbReference>
<accession>A0AB74HBE0</accession>
<evidence type="ECO:0000256" key="5">
    <source>
        <dbReference type="ARBA" id="ARBA00022691"/>
    </source>
</evidence>
<dbReference type="PANTHER" id="PTHR30481">
    <property type="entry name" value="DNA ADENINE METHYLASE"/>
    <property type="match status" value="1"/>
</dbReference>
<dbReference type="GO" id="GO:0043565">
    <property type="term" value="F:sequence-specific DNA binding"/>
    <property type="evidence" value="ECO:0007669"/>
    <property type="project" value="TreeGrafter"/>
</dbReference>
<dbReference type="Gene3D" id="1.10.1020.10">
    <property type="entry name" value="Adenine-specific Methyltransferase, Domain 2"/>
    <property type="match status" value="1"/>
</dbReference>
<dbReference type="PIRSF" id="PIRSF000398">
    <property type="entry name" value="M_m6A_EcoRV"/>
    <property type="match status" value="1"/>
</dbReference>
<evidence type="ECO:0000256" key="3">
    <source>
        <dbReference type="ARBA" id="ARBA00022603"/>
    </source>
</evidence>
<reference evidence="7 8" key="1">
    <citation type="journal article" date="2018" name="Sci. Rep.">
        <title>Genomic diversity and distribution of Bifidobacterium longum subsp. longum across the human lifespan.</title>
        <authorList>
            <person name="Odamaki T."/>
            <person name="Bottacini F."/>
            <person name="Kato K."/>
            <person name="Mitsuyama E."/>
            <person name="Yoshida K."/>
            <person name="Horigome A."/>
            <person name="Xiao J.Z."/>
            <person name="van Sinderen D."/>
        </authorList>
    </citation>
    <scope>NUCLEOTIDE SEQUENCE [LARGE SCALE GENOMIC DNA]</scope>
    <source>
        <strain evidence="7 8">MCC10044</strain>
    </source>
</reference>
<keyword evidence="3 7" id="KW-0489">Methyltransferase</keyword>
<dbReference type="GO" id="GO:0009007">
    <property type="term" value="F:site-specific DNA-methyltransferase (adenine-specific) activity"/>
    <property type="evidence" value="ECO:0007669"/>
    <property type="project" value="UniProtKB-EC"/>
</dbReference>
<dbReference type="AlphaFoldDB" id="A0AB74HBE0"/>
<evidence type="ECO:0000313" key="7">
    <source>
        <dbReference type="EMBL" id="TCE44724.1"/>
    </source>
</evidence>
<keyword evidence="4" id="KW-0808">Transferase</keyword>
<evidence type="ECO:0000256" key="6">
    <source>
        <dbReference type="ARBA" id="ARBA00047942"/>
    </source>
</evidence>
<dbReference type="GO" id="GO:0032259">
    <property type="term" value="P:methylation"/>
    <property type="evidence" value="ECO:0007669"/>
    <property type="project" value="UniProtKB-KW"/>
</dbReference>
<dbReference type="PANTHER" id="PTHR30481:SF2">
    <property type="entry name" value="SITE-SPECIFIC DNA-METHYLTRANSFERASE (ADENINE-SPECIFIC)"/>
    <property type="match status" value="1"/>
</dbReference>
<comment type="catalytic activity">
    <reaction evidence="6">
        <text>a 2'-deoxyadenosine in DNA + S-adenosyl-L-methionine = an N(6)-methyl-2'-deoxyadenosine in DNA + S-adenosyl-L-homocysteine + H(+)</text>
        <dbReference type="Rhea" id="RHEA:15197"/>
        <dbReference type="Rhea" id="RHEA-COMP:12418"/>
        <dbReference type="Rhea" id="RHEA-COMP:12419"/>
        <dbReference type="ChEBI" id="CHEBI:15378"/>
        <dbReference type="ChEBI" id="CHEBI:57856"/>
        <dbReference type="ChEBI" id="CHEBI:59789"/>
        <dbReference type="ChEBI" id="CHEBI:90615"/>
        <dbReference type="ChEBI" id="CHEBI:90616"/>
        <dbReference type="EC" id="2.1.1.72"/>
    </reaction>
</comment>
<evidence type="ECO:0000256" key="4">
    <source>
        <dbReference type="ARBA" id="ARBA00022679"/>
    </source>
</evidence>
<dbReference type="GO" id="GO:1904047">
    <property type="term" value="F:S-adenosyl-L-methionine binding"/>
    <property type="evidence" value="ECO:0007669"/>
    <property type="project" value="TreeGrafter"/>
</dbReference>
<dbReference type="SUPFAM" id="SSF53335">
    <property type="entry name" value="S-adenosyl-L-methionine-dependent methyltransferases"/>
    <property type="match status" value="1"/>
</dbReference>
<organism evidence="7 8">
    <name type="scientific">Bifidobacterium longum subsp. longum</name>
    <dbReference type="NCBI Taxonomy" id="1679"/>
    <lineage>
        <taxon>Bacteria</taxon>
        <taxon>Bacillati</taxon>
        <taxon>Actinomycetota</taxon>
        <taxon>Actinomycetes</taxon>
        <taxon>Bifidobacteriales</taxon>
        <taxon>Bifidobacteriaceae</taxon>
        <taxon>Bifidobacterium</taxon>
    </lineage>
</organism>
<dbReference type="Gene3D" id="3.40.50.150">
    <property type="entry name" value="Vaccinia Virus protein VP39"/>
    <property type="match status" value="1"/>
</dbReference>
<dbReference type="Proteomes" id="UP000293319">
    <property type="component" value="Unassembled WGS sequence"/>
</dbReference>
<dbReference type="InterPro" id="IPR012327">
    <property type="entry name" value="MeTrfase_D12"/>
</dbReference>
<dbReference type="InterPro" id="IPR012263">
    <property type="entry name" value="M_m6A_EcoRV"/>
</dbReference>
<keyword evidence="5" id="KW-0949">S-adenosyl-L-methionine</keyword>
<dbReference type="EC" id="2.1.1.72" evidence="2"/>
<comment type="caution">
    <text evidence="7">The sequence shown here is derived from an EMBL/GenBank/DDBJ whole genome shotgun (WGS) entry which is preliminary data.</text>
</comment>
<comment type="similarity">
    <text evidence="1">Belongs to the N(4)/N(6)-methyltransferase family.</text>
</comment>
<dbReference type="EMBL" id="SHQV01000012">
    <property type="protein sequence ID" value="TCE44724.1"/>
    <property type="molecule type" value="Genomic_DNA"/>
</dbReference>
<dbReference type="InterPro" id="IPR023095">
    <property type="entry name" value="Ade_MeTrfase_dom_2"/>
</dbReference>
<protein>
    <recommendedName>
        <fullName evidence="2">site-specific DNA-methyltransferase (adenine-specific)</fullName>
        <ecNumber evidence="2">2.1.1.72</ecNumber>
    </recommendedName>
</protein>
<evidence type="ECO:0000313" key="8">
    <source>
        <dbReference type="Proteomes" id="UP000293319"/>
    </source>
</evidence>
<dbReference type="GO" id="GO:0009307">
    <property type="term" value="P:DNA restriction-modification system"/>
    <property type="evidence" value="ECO:0007669"/>
    <property type="project" value="InterPro"/>
</dbReference>
<evidence type="ECO:0000256" key="1">
    <source>
        <dbReference type="ARBA" id="ARBA00006594"/>
    </source>
</evidence>
<name>A0AB74HBE0_BIFLL</name>
<dbReference type="GO" id="GO:0006298">
    <property type="term" value="P:mismatch repair"/>
    <property type="evidence" value="ECO:0007669"/>
    <property type="project" value="TreeGrafter"/>
</dbReference>
<dbReference type="PRINTS" id="PR00505">
    <property type="entry name" value="D12N6MTFRASE"/>
</dbReference>
<gene>
    <name evidence="7" type="ORF">MCC10044_0933</name>
</gene>
<proteinExistence type="inferred from homology"/>